<feature type="transmembrane region" description="Helical" evidence="1">
    <location>
        <begin position="316"/>
        <end position="335"/>
    </location>
</feature>
<dbReference type="RefSeq" id="XP_023630957.1">
    <property type="nucleotide sequence ID" value="XM_023775189.1"/>
</dbReference>
<dbReference type="EMBL" id="FJUY01000020">
    <property type="protein sequence ID" value="CZT24233.1"/>
    <property type="molecule type" value="Genomic_DNA"/>
</dbReference>
<organism evidence="2 3">
    <name type="scientific">Ramularia collo-cygni</name>
    <dbReference type="NCBI Taxonomy" id="112498"/>
    <lineage>
        <taxon>Eukaryota</taxon>
        <taxon>Fungi</taxon>
        <taxon>Dikarya</taxon>
        <taxon>Ascomycota</taxon>
        <taxon>Pezizomycotina</taxon>
        <taxon>Dothideomycetes</taxon>
        <taxon>Dothideomycetidae</taxon>
        <taxon>Mycosphaerellales</taxon>
        <taxon>Mycosphaerellaceae</taxon>
        <taxon>Ramularia</taxon>
    </lineage>
</organism>
<keyword evidence="1" id="KW-0472">Membrane</keyword>
<dbReference type="GeneID" id="35605008"/>
<name>A0A2D3V8A5_9PEZI</name>
<dbReference type="OrthoDB" id="5428890at2759"/>
<keyword evidence="1" id="KW-1133">Transmembrane helix</keyword>
<reference evidence="2 3" key="1">
    <citation type="submission" date="2016-03" db="EMBL/GenBank/DDBJ databases">
        <authorList>
            <person name="Ploux O."/>
        </authorList>
    </citation>
    <scope>NUCLEOTIDE SEQUENCE [LARGE SCALE GENOMIC DNA]</scope>
    <source>
        <strain evidence="2 3">URUG2</strain>
    </source>
</reference>
<gene>
    <name evidence="2" type="ORF">RCC_09951</name>
</gene>
<evidence type="ECO:0000313" key="3">
    <source>
        <dbReference type="Proteomes" id="UP000225277"/>
    </source>
</evidence>
<proteinExistence type="predicted"/>
<sequence length="351" mass="39967">MNAVREKDSLETSITEAPISTAAKNRLLELLWGACPVACTPVSFFEYYAQQCDFFSIAQSESRPIFGDASGHITTHQELADIATKLVDGHRTREDVVAELLAAKTLPNVSNANEDVENSVDWAARALTCAEIGALRCAYTSRRPLLWEKGSLRDFLADVFSSNKTSNAHVRLEKTFNARSLERLAGISIEWTNDLSSHLSLRDDDTKVLLFHQATFLENVKHDIFPTNLCEETLRTLALLLPSSDRDIRRWYAKQQSAHNLDIKAVHCRKLRADDRQIENFHYWGERLSILKQVFDEAEPNTLSQWWYDRRKGPQWYTFWVAITVLALTVFFGVVQSVEGALQVYKAYHPS</sequence>
<dbReference type="Proteomes" id="UP000225277">
    <property type="component" value="Unassembled WGS sequence"/>
</dbReference>
<evidence type="ECO:0000256" key="1">
    <source>
        <dbReference type="SAM" id="Phobius"/>
    </source>
</evidence>
<dbReference type="AlphaFoldDB" id="A0A2D3V8A5"/>
<evidence type="ECO:0000313" key="2">
    <source>
        <dbReference type="EMBL" id="CZT24233.1"/>
    </source>
</evidence>
<accession>A0A2D3V8A5</accession>
<keyword evidence="3" id="KW-1185">Reference proteome</keyword>
<keyword evidence="1" id="KW-0812">Transmembrane</keyword>
<protein>
    <submittedName>
        <fullName evidence="2">Uncharacterized protein</fullName>
    </submittedName>
</protein>